<evidence type="ECO:0000313" key="4">
    <source>
        <dbReference type="Proteomes" id="UP000577419"/>
    </source>
</evidence>
<dbReference type="EMBL" id="DUFG01000026">
    <property type="protein sequence ID" value="HIH08755.1"/>
    <property type="molecule type" value="Genomic_DNA"/>
</dbReference>
<accession>A0A7J4IWW9</accession>
<feature type="region of interest" description="Disordered" evidence="1">
    <location>
        <begin position="142"/>
        <end position="173"/>
    </location>
</feature>
<feature type="compositionally biased region" description="Basic residues" evidence="1">
    <location>
        <begin position="164"/>
        <end position="173"/>
    </location>
</feature>
<evidence type="ECO:0000313" key="3">
    <source>
        <dbReference type="EMBL" id="MBS3059261.1"/>
    </source>
</evidence>
<sequence>MALETVFLLVLVVALALGNALLSFVGRNENKGVSTQQGFITAAIPLEAVRLQQLDTAVKVLSNKVDMAHSRISSLEGAVKKSRPVDFHKSVAEKLHRFDNFRANTEVELKGLREALVGLKEKHLTFKSKKLRRESKALSSEQMHKIIYRSSKKTKGKQLSSARISKKKTKYSK</sequence>
<proteinExistence type="predicted"/>
<protein>
    <submittedName>
        <fullName evidence="2">Uncharacterized protein</fullName>
    </submittedName>
</protein>
<organism evidence="2 4">
    <name type="scientific">Candidatus Iainarchaeum sp</name>
    <dbReference type="NCBI Taxonomy" id="3101447"/>
    <lineage>
        <taxon>Archaea</taxon>
        <taxon>Candidatus Iainarchaeota</taxon>
        <taxon>Candidatus Iainarchaeia</taxon>
        <taxon>Candidatus Iainarchaeales</taxon>
        <taxon>Candidatus Iainarchaeaceae</taxon>
        <taxon>Candidatus Iainarchaeum</taxon>
    </lineage>
</organism>
<feature type="compositionally biased region" description="Basic residues" evidence="1">
    <location>
        <begin position="146"/>
        <end position="156"/>
    </location>
</feature>
<comment type="caution">
    <text evidence="2">The sequence shown here is derived from an EMBL/GenBank/DDBJ whole genome shotgun (WGS) entry which is preliminary data.</text>
</comment>
<reference evidence="4" key="1">
    <citation type="journal article" date="2020" name="bioRxiv">
        <title>A rank-normalized archaeal taxonomy based on genome phylogeny resolves widespread incomplete and uneven classifications.</title>
        <authorList>
            <person name="Rinke C."/>
            <person name="Chuvochina M."/>
            <person name="Mussig A.J."/>
            <person name="Chaumeil P.-A."/>
            <person name="Waite D.W."/>
            <person name="Whitman W.B."/>
            <person name="Parks D.H."/>
            <person name="Hugenholtz P."/>
        </authorList>
    </citation>
    <scope>NUCLEOTIDE SEQUENCE [LARGE SCALE GENOMIC DNA]</scope>
</reference>
<dbReference type="Proteomes" id="UP000683213">
    <property type="component" value="Unassembled WGS sequence"/>
</dbReference>
<name>A0A7J4IWW9_9ARCH</name>
<dbReference type="Proteomes" id="UP000577419">
    <property type="component" value="Unassembled WGS sequence"/>
</dbReference>
<reference evidence="3" key="2">
    <citation type="submission" date="2021-03" db="EMBL/GenBank/DDBJ databases">
        <authorList>
            <person name="Jaffe A."/>
        </authorList>
    </citation>
    <scope>NUCLEOTIDE SEQUENCE</scope>
    <source>
        <strain evidence="3">RIFCSPHIGHO2_01_FULL_GW2011_AR10_43_9</strain>
    </source>
</reference>
<evidence type="ECO:0000256" key="1">
    <source>
        <dbReference type="SAM" id="MobiDB-lite"/>
    </source>
</evidence>
<reference evidence="3" key="3">
    <citation type="submission" date="2021-05" db="EMBL/GenBank/DDBJ databases">
        <title>Protein family content uncovers lineage relationships and bacterial pathway maintenance mechanisms in DPANN archaea.</title>
        <authorList>
            <person name="Castelle C.J."/>
            <person name="Meheust R."/>
            <person name="Jaffe A.L."/>
            <person name="Seitz K."/>
            <person name="Gong X."/>
            <person name="Baker B.J."/>
            <person name="Banfield J.F."/>
        </authorList>
    </citation>
    <scope>NUCLEOTIDE SEQUENCE</scope>
    <source>
        <strain evidence="3">RIFCSPHIGHO2_01_FULL_GW2011_AR10_43_9</strain>
    </source>
</reference>
<dbReference type="EMBL" id="JAGVWF010000032">
    <property type="protein sequence ID" value="MBS3059261.1"/>
    <property type="molecule type" value="Genomic_DNA"/>
</dbReference>
<gene>
    <name evidence="2" type="ORF">HA237_05310</name>
    <name evidence="3" type="ORF">J4224_02440</name>
</gene>
<evidence type="ECO:0000313" key="2">
    <source>
        <dbReference type="EMBL" id="HIH08755.1"/>
    </source>
</evidence>
<dbReference type="AlphaFoldDB" id="A0A7J4IWW9"/>